<dbReference type="GeneID" id="16068364"/>
<feature type="region of interest" description="Disordered" evidence="1">
    <location>
        <begin position="1"/>
        <end position="37"/>
    </location>
</feature>
<evidence type="ECO:0000313" key="2">
    <source>
        <dbReference type="EMBL" id="EGD81157.1"/>
    </source>
</evidence>
<feature type="compositionally biased region" description="Basic and acidic residues" evidence="1">
    <location>
        <begin position="181"/>
        <end position="192"/>
    </location>
</feature>
<dbReference type="AlphaFoldDB" id="F2USP8"/>
<dbReference type="Proteomes" id="UP000007799">
    <property type="component" value="Unassembled WGS sequence"/>
</dbReference>
<name>F2USP8_SALR5</name>
<dbReference type="InParanoid" id="F2USP8"/>
<dbReference type="KEGG" id="sre:PTSG_11197"/>
<feature type="compositionally biased region" description="Polar residues" evidence="1">
    <location>
        <begin position="1"/>
        <end position="25"/>
    </location>
</feature>
<organism evidence="3">
    <name type="scientific">Salpingoeca rosetta (strain ATCC 50818 / BSB-021)</name>
    <dbReference type="NCBI Taxonomy" id="946362"/>
    <lineage>
        <taxon>Eukaryota</taxon>
        <taxon>Choanoflagellata</taxon>
        <taxon>Craspedida</taxon>
        <taxon>Salpingoecidae</taxon>
        <taxon>Salpingoeca</taxon>
    </lineage>
</organism>
<feature type="region of interest" description="Disordered" evidence="1">
    <location>
        <begin position="163"/>
        <end position="192"/>
    </location>
</feature>
<sequence>MLSSWEFNSPSQGEDSNNSTAMSTSEKGKTKEPELMTSLPTNVAGVLARAYLQAAMKEYESLFKGTLQDCTVSYRAFAEQISTIAGRHGIEISSPGPLDNEPNVRDYVDIMLEEPFTDNIKALLEQVRSVLDETTPTPQVTLRVAQGFLQKLDNVTRKGLSKEQRQFRQDLESSVTPSSAAKEKEKDKDSAHRTVYAQPFSAELLCPNWHLHNKGFQRAVDEGTNTGKVVVEHVLACCVHVYM</sequence>
<accession>F2USP8</accession>
<evidence type="ECO:0000256" key="1">
    <source>
        <dbReference type="SAM" id="MobiDB-lite"/>
    </source>
</evidence>
<reference evidence="2" key="1">
    <citation type="submission" date="2009-08" db="EMBL/GenBank/DDBJ databases">
        <title>Annotation of Salpingoeca rosetta.</title>
        <authorList>
            <consortium name="The Broad Institute Genome Sequencing Platform"/>
            <person name="Russ C."/>
            <person name="Cuomo C."/>
            <person name="Burger G."/>
            <person name="Gray M.W."/>
            <person name="Holland P.W.H."/>
            <person name="King N."/>
            <person name="Lang F.B.F."/>
            <person name="Roger A.J."/>
            <person name="Ruiz-Trillo I."/>
            <person name="Young S.K."/>
            <person name="Zeng Q."/>
            <person name="Gargeya S."/>
            <person name="Alvarado L."/>
            <person name="Berlin A."/>
            <person name="Chapman S.B."/>
            <person name="Chen Z."/>
            <person name="Freedman E."/>
            <person name="Gellesch M."/>
            <person name="Goldberg J."/>
            <person name="Griggs A."/>
            <person name="Gujja S."/>
            <person name="Heilman E."/>
            <person name="Heiman D."/>
            <person name="Howarth C."/>
            <person name="Mehta T."/>
            <person name="Neiman D."/>
            <person name="Pearson M."/>
            <person name="Roberts A."/>
            <person name="Saif S."/>
            <person name="Shea T."/>
            <person name="Shenoy N."/>
            <person name="Sisk P."/>
            <person name="Stolte C."/>
            <person name="Sykes S."/>
            <person name="White J."/>
            <person name="Yandava C."/>
            <person name="Haas B."/>
            <person name="Nusbaum C."/>
            <person name="Birren B."/>
        </authorList>
    </citation>
    <scope>NUCLEOTIDE SEQUENCE [LARGE SCALE GENOMIC DNA]</scope>
    <source>
        <strain evidence="2">ATCC 50818</strain>
    </source>
</reference>
<dbReference type="RefSeq" id="XP_004987842.1">
    <property type="nucleotide sequence ID" value="XM_004987785.1"/>
</dbReference>
<protein>
    <submittedName>
        <fullName evidence="2">Uncharacterized protein</fullName>
    </submittedName>
</protein>
<dbReference type="EMBL" id="GL832995">
    <property type="protein sequence ID" value="EGD81157.1"/>
    <property type="molecule type" value="Genomic_DNA"/>
</dbReference>
<evidence type="ECO:0000313" key="3">
    <source>
        <dbReference type="Proteomes" id="UP000007799"/>
    </source>
</evidence>
<keyword evidence="3" id="KW-1185">Reference proteome</keyword>
<gene>
    <name evidence="2" type="ORF">PTSG_11197</name>
</gene>
<proteinExistence type="predicted"/>